<dbReference type="InterPro" id="IPR003362">
    <property type="entry name" value="Bact_transf"/>
</dbReference>
<keyword evidence="2" id="KW-0270">Exopolysaccharide synthesis</keyword>
<accession>A0ABY5RK83</accession>
<gene>
    <name evidence="5" type="ORF">HPT29_013760</name>
</gene>
<evidence type="ECO:0000313" key="5">
    <source>
        <dbReference type="EMBL" id="UVF17611.1"/>
    </source>
</evidence>
<name>A0ABY5RK83_9HYPH</name>
<evidence type="ECO:0000256" key="2">
    <source>
        <dbReference type="ARBA" id="ARBA00023169"/>
    </source>
</evidence>
<keyword evidence="3" id="KW-0472">Membrane</keyword>
<feature type="domain" description="Bacterial sugar transferase" evidence="4">
    <location>
        <begin position="2"/>
        <end position="194"/>
    </location>
</feature>
<organism evidence="5 6">
    <name type="scientific">Microvirga terrae</name>
    <dbReference type="NCBI Taxonomy" id="2740529"/>
    <lineage>
        <taxon>Bacteria</taxon>
        <taxon>Pseudomonadati</taxon>
        <taxon>Pseudomonadota</taxon>
        <taxon>Alphaproteobacteria</taxon>
        <taxon>Hyphomicrobiales</taxon>
        <taxon>Methylobacteriaceae</taxon>
        <taxon>Microvirga</taxon>
    </lineage>
</organism>
<dbReference type="EMBL" id="CP102845">
    <property type="protein sequence ID" value="UVF17611.1"/>
    <property type="molecule type" value="Genomic_DNA"/>
</dbReference>
<keyword evidence="3" id="KW-1133">Transmembrane helix</keyword>
<dbReference type="Proteomes" id="UP001017257">
    <property type="component" value="Chromosome"/>
</dbReference>
<keyword evidence="5" id="KW-0808">Transferase</keyword>
<evidence type="ECO:0000256" key="1">
    <source>
        <dbReference type="ARBA" id="ARBA00006464"/>
    </source>
</evidence>
<dbReference type="PANTHER" id="PTHR30576">
    <property type="entry name" value="COLANIC BIOSYNTHESIS UDP-GLUCOSE LIPID CARRIER TRANSFERASE"/>
    <property type="match status" value="1"/>
</dbReference>
<protein>
    <submittedName>
        <fullName evidence="5">Sugar transferase</fullName>
    </submittedName>
</protein>
<reference evidence="5" key="1">
    <citation type="submission" date="2022-08" db="EMBL/GenBank/DDBJ databases">
        <title>Microvirga terrae sp. nov., isolated from soil.</title>
        <authorList>
            <person name="Kim K.H."/>
            <person name="Seo Y.L."/>
            <person name="Kim J.M."/>
            <person name="Lee J.K."/>
            <person name="Han D.M."/>
            <person name="Jeon C.O."/>
        </authorList>
    </citation>
    <scope>NUCLEOTIDE SEQUENCE</scope>
    <source>
        <strain evidence="5">R24</strain>
    </source>
</reference>
<comment type="similarity">
    <text evidence="1">Belongs to the bacterial sugar transferase family.</text>
</comment>
<dbReference type="Pfam" id="PF02397">
    <property type="entry name" value="Bac_transf"/>
    <property type="match status" value="1"/>
</dbReference>
<evidence type="ECO:0000259" key="4">
    <source>
        <dbReference type="Pfam" id="PF02397"/>
    </source>
</evidence>
<dbReference type="PANTHER" id="PTHR30576:SF0">
    <property type="entry name" value="UNDECAPRENYL-PHOSPHATE N-ACETYLGALACTOSAMINYL 1-PHOSPHATE TRANSFERASE-RELATED"/>
    <property type="match status" value="1"/>
</dbReference>
<keyword evidence="3" id="KW-0812">Transmembrane</keyword>
<dbReference type="GO" id="GO:0016740">
    <property type="term" value="F:transferase activity"/>
    <property type="evidence" value="ECO:0007669"/>
    <property type="project" value="UniProtKB-KW"/>
</dbReference>
<proteinExistence type="inferred from homology"/>
<evidence type="ECO:0000313" key="6">
    <source>
        <dbReference type="Proteomes" id="UP001017257"/>
    </source>
</evidence>
<evidence type="ECO:0000256" key="3">
    <source>
        <dbReference type="SAM" id="Phobius"/>
    </source>
</evidence>
<dbReference type="RefSeq" id="WP_259059996.1">
    <property type="nucleotide sequence ID" value="NZ_CP102845.1"/>
</dbReference>
<feature type="transmembrane region" description="Helical" evidence="3">
    <location>
        <begin position="7"/>
        <end position="30"/>
    </location>
</feature>
<keyword evidence="6" id="KW-1185">Reference proteome</keyword>
<sequence>MRRLLDIVISLSALVILSPVIILVTLAIALETGRPILFSQMRIGHNGRPFRMYKFRKFRCDCGPDGSPLTLENDDRSTKVGKILMATKLDEVPQFLNVLRGDMAIVGPRPESFAFADCFSGPYMEVLKYKPGIVGPTQIAFRNESDLYTGHPDPGAFYRAVLFPMKADMDLQYYSRRTLTTDIACMFKAAIAVLRRASSIVLSSSEVKSRMEFHAANIAHKSLETVTPERSNL</sequence>